<dbReference type="Gene3D" id="3.40.50.2300">
    <property type="match status" value="1"/>
</dbReference>
<dbReference type="SUPFAM" id="SSF52172">
    <property type="entry name" value="CheY-like"/>
    <property type="match status" value="1"/>
</dbReference>
<evidence type="ECO:0000313" key="2">
    <source>
        <dbReference type="Proteomes" id="UP000250928"/>
    </source>
</evidence>
<dbReference type="InterPro" id="IPR011006">
    <property type="entry name" value="CheY-like_superfamily"/>
</dbReference>
<proteinExistence type="predicted"/>
<protein>
    <recommendedName>
        <fullName evidence="3">Response regulatory domain-containing protein</fullName>
    </recommendedName>
</protein>
<organism evidence="1 2">
    <name type="scientific">Candidatus Sedimenticola endophacoides</name>
    <dbReference type="NCBI Taxonomy" id="2548426"/>
    <lineage>
        <taxon>Bacteria</taxon>
        <taxon>Pseudomonadati</taxon>
        <taxon>Pseudomonadota</taxon>
        <taxon>Gammaproteobacteria</taxon>
        <taxon>Chromatiales</taxon>
        <taxon>Sedimenticolaceae</taxon>
        <taxon>Sedimenticola</taxon>
    </lineage>
</organism>
<dbReference type="EMBL" id="PQCO01000051">
    <property type="protein sequence ID" value="PUE05672.1"/>
    <property type="molecule type" value="Genomic_DNA"/>
</dbReference>
<accession>A0A6N4E724</accession>
<dbReference type="AlphaFoldDB" id="A0A6N4E724"/>
<comment type="caution">
    <text evidence="1">The sequence shown here is derived from an EMBL/GenBank/DDBJ whole genome shotgun (WGS) entry which is preliminary data.</text>
</comment>
<gene>
    <name evidence="1" type="ORF">C3L24_00675</name>
</gene>
<dbReference type="Proteomes" id="UP000250928">
    <property type="component" value="Unassembled WGS sequence"/>
</dbReference>
<name>A0A6N4E724_9GAMM</name>
<reference evidence="1 2" key="1">
    <citation type="submission" date="2018-01" db="EMBL/GenBank/DDBJ databases">
        <title>Novel co-symbiosis in the lucinid bivalve Phacoides pectinatus.</title>
        <authorList>
            <person name="Lim S.J."/>
            <person name="Davis B.G."/>
            <person name="Gill D.E."/>
            <person name="Engel A.S."/>
            <person name="Anderson L.C."/>
            <person name="Campbell B.J."/>
        </authorList>
    </citation>
    <scope>NUCLEOTIDE SEQUENCE [LARGE SCALE GENOMIC DNA]</scope>
    <source>
        <strain evidence="1">N3_P5</strain>
    </source>
</reference>
<evidence type="ECO:0008006" key="3">
    <source>
        <dbReference type="Google" id="ProtNLM"/>
    </source>
</evidence>
<sequence length="127" mass="14223">MTGERFNATALLIRESTREAVEQILGAVPNIDLQVVMGATHQTLSRLRDSNLPDIILVEINGRSSNDISDIETLLANHREKLTVFVTYDGGDIDTMRRLMRAGVHDAFPQPLDPSELTHRFNEIIGR</sequence>
<evidence type="ECO:0000313" key="1">
    <source>
        <dbReference type="EMBL" id="PUE05672.1"/>
    </source>
</evidence>